<dbReference type="AlphaFoldDB" id="A0A835M1F6"/>
<dbReference type="InterPro" id="IPR000719">
    <property type="entry name" value="Prot_kinase_dom"/>
</dbReference>
<protein>
    <recommendedName>
        <fullName evidence="2">Protein kinase domain-containing protein</fullName>
    </recommendedName>
</protein>
<evidence type="ECO:0000259" key="2">
    <source>
        <dbReference type="PROSITE" id="PS50011"/>
    </source>
</evidence>
<feature type="domain" description="Protein kinase" evidence="2">
    <location>
        <begin position="1"/>
        <end position="236"/>
    </location>
</feature>
<dbReference type="Proteomes" id="UP000631114">
    <property type="component" value="Unassembled WGS sequence"/>
</dbReference>
<dbReference type="PROSITE" id="PS50011">
    <property type="entry name" value="PROTEIN_KINASE_DOM"/>
    <property type="match status" value="1"/>
</dbReference>
<dbReference type="PANTHER" id="PTHR36797">
    <property type="entry name" value="OS01G0258600 PROTEIN"/>
    <property type="match status" value="1"/>
</dbReference>
<sequence length="236" mass="26456">MGSEESNDLLKGVDWKTVGNAGNNFNGVPVTKKRLPKKIRHVPDYYFLPRRSLPSAIVVYGGIITAGVGAGMLIEVWINKKIKGPSHESTLTWEIHMKIALDAARMLIRGLEYLHENCNPPVIHRDLKSSNILLDSNFNAKYGLLELAHLDFKATPNFLLHSICYRLAFYSIPPIQVLANKEEHSSSIYQLGIEPWNGDKSGEHGKHEMKSISDLLEKLHTQVQQIALAHSNTDDL</sequence>
<comment type="caution">
    <text evidence="3">The sequence shown here is derived from an EMBL/GenBank/DDBJ whole genome shotgun (WGS) entry which is preliminary data.</text>
</comment>
<organism evidence="3 4">
    <name type="scientific">Coptis chinensis</name>
    <dbReference type="NCBI Taxonomy" id="261450"/>
    <lineage>
        <taxon>Eukaryota</taxon>
        <taxon>Viridiplantae</taxon>
        <taxon>Streptophyta</taxon>
        <taxon>Embryophyta</taxon>
        <taxon>Tracheophyta</taxon>
        <taxon>Spermatophyta</taxon>
        <taxon>Magnoliopsida</taxon>
        <taxon>Ranunculales</taxon>
        <taxon>Ranunculaceae</taxon>
        <taxon>Coptidoideae</taxon>
        <taxon>Coptis</taxon>
    </lineage>
</organism>
<dbReference type="EMBL" id="JADFTS010000004">
    <property type="protein sequence ID" value="KAF9610674.1"/>
    <property type="molecule type" value="Genomic_DNA"/>
</dbReference>
<dbReference type="GO" id="GO:0004672">
    <property type="term" value="F:protein kinase activity"/>
    <property type="evidence" value="ECO:0007669"/>
    <property type="project" value="InterPro"/>
</dbReference>
<feature type="transmembrane region" description="Helical" evidence="1">
    <location>
        <begin position="57"/>
        <end position="78"/>
    </location>
</feature>
<name>A0A835M1F6_9MAGN</name>
<reference evidence="3 4" key="1">
    <citation type="submission" date="2020-10" db="EMBL/GenBank/DDBJ databases">
        <title>The Coptis chinensis genome and diversification of protoberbering-type alkaloids.</title>
        <authorList>
            <person name="Wang B."/>
            <person name="Shu S."/>
            <person name="Song C."/>
            <person name="Liu Y."/>
        </authorList>
    </citation>
    <scope>NUCLEOTIDE SEQUENCE [LARGE SCALE GENOMIC DNA]</scope>
    <source>
        <strain evidence="3">HL-2020</strain>
        <tissue evidence="3">Leaf</tissue>
    </source>
</reference>
<dbReference type="InterPro" id="IPR011009">
    <property type="entry name" value="Kinase-like_dom_sf"/>
</dbReference>
<dbReference type="OrthoDB" id="781312at2759"/>
<dbReference type="PROSITE" id="PS00108">
    <property type="entry name" value="PROTEIN_KINASE_ST"/>
    <property type="match status" value="1"/>
</dbReference>
<keyword evidence="1" id="KW-0812">Transmembrane</keyword>
<keyword evidence="4" id="KW-1185">Reference proteome</keyword>
<keyword evidence="1" id="KW-0472">Membrane</keyword>
<keyword evidence="1" id="KW-1133">Transmembrane helix</keyword>
<dbReference type="Gene3D" id="1.10.510.10">
    <property type="entry name" value="Transferase(Phosphotransferase) domain 1"/>
    <property type="match status" value="1"/>
</dbReference>
<dbReference type="Pfam" id="PF00069">
    <property type="entry name" value="Pkinase"/>
    <property type="match status" value="1"/>
</dbReference>
<dbReference type="GO" id="GO:0005524">
    <property type="term" value="F:ATP binding"/>
    <property type="evidence" value="ECO:0007669"/>
    <property type="project" value="InterPro"/>
</dbReference>
<dbReference type="PANTHER" id="PTHR36797:SF3">
    <property type="entry name" value="OS01G0258600 PROTEIN"/>
    <property type="match status" value="1"/>
</dbReference>
<gene>
    <name evidence="3" type="ORF">IFM89_023930</name>
</gene>
<accession>A0A835M1F6</accession>
<dbReference type="InterPro" id="IPR008271">
    <property type="entry name" value="Ser/Thr_kinase_AS"/>
</dbReference>
<proteinExistence type="predicted"/>
<evidence type="ECO:0000256" key="1">
    <source>
        <dbReference type="SAM" id="Phobius"/>
    </source>
</evidence>
<evidence type="ECO:0000313" key="3">
    <source>
        <dbReference type="EMBL" id="KAF9610674.1"/>
    </source>
</evidence>
<evidence type="ECO:0000313" key="4">
    <source>
        <dbReference type="Proteomes" id="UP000631114"/>
    </source>
</evidence>
<dbReference type="SUPFAM" id="SSF56112">
    <property type="entry name" value="Protein kinase-like (PK-like)"/>
    <property type="match status" value="1"/>
</dbReference>